<sequence>MAVDPVAASVLITATAATTAAGSLVLCLLRAIAVLPCRAGRRPDAARLGRTDEIPLKSGNRPWASGGSGPDGA</sequence>
<name>A0A7J0CZ96_STRMI</name>
<comment type="caution">
    <text evidence="3">The sequence shown here is derived from an EMBL/GenBank/DDBJ whole genome shotgun (WGS) entry which is preliminary data.</text>
</comment>
<keyword evidence="2" id="KW-1133">Transmembrane helix</keyword>
<accession>A0A7J0CZ96</accession>
<protein>
    <submittedName>
        <fullName evidence="3">Uncharacterized protein</fullName>
    </submittedName>
</protein>
<proteinExistence type="predicted"/>
<keyword evidence="2" id="KW-0472">Membrane</keyword>
<dbReference type="AlphaFoldDB" id="A0A7J0CZ96"/>
<evidence type="ECO:0000313" key="4">
    <source>
        <dbReference type="Proteomes" id="UP000498740"/>
    </source>
</evidence>
<feature type="transmembrane region" description="Helical" evidence="2">
    <location>
        <begin position="6"/>
        <end position="32"/>
    </location>
</feature>
<dbReference type="Proteomes" id="UP000498740">
    <property type="component" value="Unassembled WGS sequence"/>
</dbReference>
<feature type="compositionally biased region" description="Basic and acidic residues" evidence="1">
    <location>
        <begin position="46"/>
        <end position="55"/>
    </location>
</feature>
<feature type="region of interest" description="Disordered" evidence="1">
    <location>
        <begin position="46"/>
        <end position="73"/>
    </location>
</feature>
<dbReference type="EMBL" id="BLWD01000001">
    <property type="protein sequence ID" value="GFN07820.1"/>
    <property type="molecule type" value="Genomic_DNA"/>
</dbReference>
<evidence type="ECO:0000313" key="3">
    <source>
        <dbReference type="EMBL" id="GFN07820.1"/>
    </source>
</evidence>
<evidence type="ECO:0000256" key="1">
    <source>
        <dbReference type="SAM" id="MobiDB-lite"/>
    </source>
</evidence>
<gene>
    <name evidence="3" type="ORF">Smic_63760</name>
</gene>
<evidence type="ECO:0000256" key="2">
    <source>
        <dbReference type="SAM" id="Phobius"/>
    </source>
</evidence>
<keyword evidence="2" id="KW-0812">Transmembrane</keyword>
<reference evidence="3 4" key="1">
    <citation type="submission" date="2020-05" db="EMBL/GenBank/DDBJ databases">
        <title>Whole genome shotgun sequence of Streptomyces microflavus NBRC 13062.</title>
        <authorList>
            <person name="Komaki H."/>
            <person name="Tamura T."/>
        </authorList>
    </citation>
    <scope>NUCLEOTIDE SEQUENCE [LARGE SCALE GENOMIC DNA]</scope>
    <source>
        <strain evidence="3 4">NBRC 13062</strain>
    </source>
</reference>
<organism evidence="3 4">
    <name type="scientific">Streptomyces microflavus</name>
    <name type="common">Streptomyces lipmanii</name>
    <dbReference type="NCBI Taxonomy" id="1919"/>
    <lineage>
        <taxon>Bacteria</taxon>
        <taxon>Bacillati</taxon>
        <taxon>Actinomycetota</taxon>
        <taxon>Actinomycetes</taxon>
        <taxon>Kitasatosporales</taxon>
        <taxon>Streptomycetaceae</taxon>
        <taxon>Streptomyces</taxon>
    </lineage>
</organism>